<evidence type="ECO:0000256" key="1">
    <source>
        <dbReference type="SAM" id="Phobius"/>
    </source>
</evidence>
<feature type="transmembrane region" description="Helical" evidence="1">
    <location>
        <begin position="460"/>
        <end position="480"/>
    </location>
</feature>
<dbReference type="RefSeq" id="WP_190289588.1">
    <property type="nucleotide sequence ID" value="NZ_JABFCZ010000002.1"/>
</dbReference>
<dbReference type="EMBL" id="JABFCZ010000002">
    <property type="protein sequence ID" value="MBD1544910.1"/>
    <property type="molecule type" value="Genomic_DNA"/>
</dbReference>
<feature type="transmembrane region" description="Helical" evidence="1">
    <location>
        <begin position="56"/>
        <end position="79"/>
    </location>
</feature>
<sequence length="483" mass="55106">MDTVLVGKVEREKIEKYLDNSNPDLTLTVKFLNFLEMAHSIVFGRFFSGQLFSKSFFLSAFLVSITSFTIVAAFQIYFYGETLGGVNFDRTQILLIASFIIFNVIFDYITIIQTKIFIEASLSAKSIFRSLVFIVSDIFVTINTFILSYAFFSMLVVQFFVWSTVELRYIRSKPFGENASKIAEIPNYLSRFDRADIFKRLNFSDDFSGLIVPNSDTSAYQDINVYYNSTLDPRNTDLQPLIISSISRLKVFIKSEFRDMSGSEAEKYSRTIATKTGINKWLRDADIPDDSKLKPVEEIRFSVSGQIATAHDLDTAYSMSFKQADELEDGFPMSVFGNLGVLRLDQFVADTLSNEYPQSPIAVCLFENGAVSRFYLTKATAGLLEDCSDFLTVNFVWHWSLTRDLSVVGRNLSDRIVPYNTLLITSLLPTITFYVVIAILAFITLLFSYVIKGTKHLKKYFLRAPFSISCFIMSFFFYFMGFL</sequence>
<dbReference type="AlphaFoldDB" id="A0A926NWF1"/>
<proteinExistence type="predicted"/>
<gene>
    <name evidence="2" type="ORF">HK439_01440</name>
</gene>
<evidence type="ECO:0000313" key="3">
    <source>
        <dbReference type="Proteomes" id="UP000598467"/>
    </source>
</evidence>
<comment type="caution">
    <text evidence="2">The sequence shown here is derived from an EMBL/GenBank/DDBJ whole genome shotgun (WGS) entry which is preliminary data.</text>
</comment>
<feature type="transmembrane region" description="Helical" evidence="1">
    <location>
        <begin position="431"/>
        <end position="451"/>
    </location>
</feature>
<organism evidence="2 3">
    <name type="scientific">Roseibium aggregatum</name>
    <dbReference type="NCBI Taxonomy" id="187304"/>
    <lineage>
        <taxon>Bacteria</taxon>
        <taxon>Pseudomonadati</taxon>
        <taxon>Pseudomonadota</taxon>
        <taxon>Alphaproteobacteria</taxon>
        <taxon>Hyphomicrobiales</taxon>
        <taxon>Stappiaceae</taxon>
        <taxon>Roseibium</taxon>
    </lineage>
</organism>
<reference evidence="2" key="1">
    <citation type="submission" date="2020-05" db="EMBL/GenBank/DDBJ databases">
        <title>Identification of trans-AT polyketide cluster in two marine bacteria, producers of a novel glutaramide-containing polyketide sesbanimide D and analogs.</title>
        <authorList>
            <person name="Kacar D."/>
            <person name="Rodriguez P."/>
            <person name="Canedo L."/>
            <person name="Gonzalez E."/>
            <person name="Galan B."/>
            <person name="De La Calle F."/>
            <person name="Garcia J.L."/>
        </authorList>
    </citation>
    <scope>NUCLEOTIDE SEQUENCE</scope>
    <source>
        <strain evidence="2">PHM038</strain>
    </source>
</reference>
<keyword evidence="1" id="KW-0472">Membrane</keyword>
<feature type="transmembrane region" description="Helical" evidence="1">
    <location>
        <begin position="91"/>
        <end position="110"/>
    </location>
</feature>
<keyword evidence="1" id="KW-0812">Transmembrane</keyword>
<accession>A0A926NWF1</accession>
<dbReference type="Proteomes" id="UP000598467">
    <property type="component" value="Unassembled WGS sequence"/>
</dbReference>
<name>A0A926NWF1_9HYPH</name>
<keyword evidence="1" id="KW-1133">Transmembrane helix</keyword>
<protein>
    <submittedName>
        <fullName evidence="2">Uncharacterized protein</fullName>
    </submittedName>
</protein>
<feature type="transmembrane region" description="Helical" evidence="1">
    <location>
        <begin position="131"/>
        <end position="162"/>
    </location>
</feature>
<evidence type="ECO:0000313" key="2">
    <source>
        <dbReference type="EMBL" id="MBD1544910.1"/>
    </source>
</evidence>